<keyword evidence="5 7" id="KW-1133">Transmembrane helix</keyword>
<evidence type="ECO:0000313" key="11">
    <source>
        <dbReference type="Proteomes" id="UP001529338"/>
    </source>
</evidence>
<dbReference type="PANTHER" id="PTHR43744:SF12">
    <property type="entry name" value="ABC TRANSPORTER PERMEASE PROTEIN MG189-RELATED"/>
    <property type="match status" value="1"/>
</dbReference>
<comment type="similarity">
    <text evidence="7">Belongs to the binding-protein-dependent transport system permease family.</text>
</comment>
<dbReference type="PROSITE" id="PS50928">
    <property type="entry name" value="ABC_TM1"/>
    <property type="match status" value="1"/>
</dbReference>
<feature type="transmembrane region" description="Helical" evidence="7">
    <location>
        <begin position="41"/>
        <end position="63"/>
    </location>
</feature>
<feature type="transmembrane region" description="Helical" evidence="7">
    <location>
        <begin position="100"/>
        <end position="119"/>
    </location>
</feature>
<keyword evidence="2 7" id="KW-0813">Transport</keyword>
<feature type="region of interest" description="Disordered" evidence="8">
    <location>
        <begin position="1"/>
        <end position="23"/>
    </location>
</feature>
<keyword evidence="3" id="KW-1003">Cell membrane</keyword>
<evidence type="ECO:0000256" key="2">
    <source>
        <dbReference type="ARBA" id="ARBA00022448"/>
    </source>
</evidence>
<evidence type="ECO:0000256" key="6">
    <source>
        <dbReference type="ARBA" id="ARBA00023136"/>
    </source>
</evidence>
<feature type="transmembrane region" description="Helical" evidence="7">
    <location>
        <begin position="268"/>
        <end position="287"/>
    </location>
</feature>
<dbReference type="Gene3D" id="1.10.3720.10">
    <property type="entry name" value="MetI-like"/>
    <property type="match status" value="1"/>
</dbReference>
<name>A0ABT7SGF4_9CELL</name>
<dbReference type="PANTHER" id="PTHR43744">
    <property type="entry name" value="ABC TRANSPORTER PERMEASE PROTEIN MG189-RELATED-RELATED"/>
    <property type="match status" value="1"/>
</dbReference>
<feature type="transmembrane region" description="Helical" evidence="7">
    <location>
        <begin position="131"/>
        <end position="155"/>
    </location>
</feature>
<dbReference type="RefSeq" id="WP_289455057.1">
    <property type="nucleotide sequence ID" value="NZ_JAUCGQ010000001.1"/>
</dbReference>
<reference evidence="10 11" key="1">
    <citation type="submission" date="2023-06" db="EMBL/GenBank/DDBJ databases">
        <title>Cellulomonas sp. MW4 Whole genome sequence.</title>
        <authorList>
            <person name="Park S."/>
        </authorList>
    </citation>
    <scope>NUCLEOTIDE SEQUENCE [LARGE SCALE GENOMIC DNA]</scope>
    <source>
        <strain evidence="10 11">MW4</strain>
    </source>
</reference>
<dbReference type="SUPFAM" id="SSF161098">
    <property type="entry name" value="MetI-like"/>
    <property type="match status" value="1"/>
</dbReference>
<protein>
    <submittedName>
        <fullName evidence="10">Carbohydrate ABC transporter permease</fullName>
    </submittedName>
</protein>
<dbReference type="Pfam" id="PF00528">
    <property type="entry name" value="BPD_transp_1"/>
    <property type="match status" value="1"/>
</dbReference>
<feature type="compositionally biased region" description="Polar residues" evidence="8">
    <location>
        <begin position="1"/>
        <end position="10"/>
    </location>
</feature>
<keyword evidence="11" id="KW-1185">Reference proteome</keyword>
<feature type="domain" description="ABC transmembrane type-1" evidence="9">
    <location>
        <begin position="96"/>
        <end position="287"/>
    </location>
</feature>
<evidence type="ECO:0000256" key="5">
    <source>
        <dbReference type="ARBA" id="ARBA00022989"/>
    </source>
</evidence>
<dbReference type="InterPro" id="IPR035906">
    <property type="entry name" value="MetI-like_sf"/>
</dbReference>
<sequence length="302" mass="33686">MSASTLTRPQASGAAPRRRTRVVEGTPWRRRSPLVFVADHALLIALAVMFVAPFVFVLLTAVMSPEQAGTSFSWPTSWHWDNFAQVFEKLPMLKYFGNSFLYAGLATLFMLVSSVPAGYALARIRFRGSRLYFFAIIAMMLLPPQVTSVPLYVMWSRLGLTGSLWPLILPNLLGDAFSIFLLRQFFLTIPAEYSEAARIDGCGELRTLWRVILPMARPGIAATSIFLFFASWNDYYGPLLYTSENESAWPVSYALAQFRGSRSVDWNLTMAATLIAMVPVVLVFLLAQRAFVRGVTLTGVKG</sequence>
<comment type="subcellular location">
    <subcellularLocation>
        <location evidence="1 7">Cell membrane</location>
        <topology evidence="1 7">Multi-pass membrane protein</topology>
    </subcellularLocation>
</comment>
<comment type="caution">
    <text evidence="10">The sequence shown here is derived from an EMBL/GenBank/DDBJ whole genome shotgun (WGS) entry which is preliminary data.</text>
</comment>
<evidence type="ECO:0000259" key="9">
    <source>
        <dbReference type="PROSITE" id="PS50928"/>
    </source>
</evidence>
<dbReference type="InterPro" id="IPR000515">
    <property type="entry name" value="MetI-like"/>
</dbReference>
<evidence type="ECO:0000256" key="3">
    <source>
        <dbReference type="ARBA" id="ARBA00022475"/>
    </source>
</evidence>
<dbReference type="Proteomes" id="UP001529338">
    <property type="component" value="Unassembled WGS sequence"/>
</dbReference>
<organism evidence="10 11">
    <name type="scientific">Cellulomonas alba</name>
    <dbReference type="NCBI Taxonomy" id="3053467"/>
    <lineage>
        <taxon>Bacteria</taxon>
        <taxon>Bacillati</taxon>
        <taxon>Actinomycetota</taxon>
        <taxon>Actinomycetes</taxon>
        <taxon>Micrococcales</taxon>
        <taxon>Cellulomonadaceae</taxon>
        <taxon>Cellulomonas</taxon>
    </lineage>
</organism>
<keyword evidence="6 7" id="KW-0472">Membrane</keyword>
<feature type="transmembrane region" description="Helical" evidence="7">
    <location>
        <begin position="167"/>
        <end position="186"/>
    </location>
</feature>
<dbReference type="CDD" id="cd06261">
    <property type="entry name" value="TM_PBP2"/>
    <property type="match status" value="1"/>
</dbReference>
<evidence type="ECO:0000256" key="7">
    <source>
        <dbReference type="RuleBase" id="RU363032"/>
    </source>
</evidence>
<evidence type="ECO:0000313" key="10">
    <source>
        <dbReference type="EMBL" id="MDM7855255.1"/>
    </source>
</evidence>
<dbReference type="EMBL" id="JAUCGQ010000001">
    <property type="protein sequence ID" value="MDM7855255.1"/>
    <property type="molecule type" value="Genomic_DNA"/>
</dbReference>
<evidence type="ECO:0000256" key="1">
    <source>
        <dbReference type="ARBA" id="ARBA00004651"/>
    </source>
</evidence>
<evidence type="ECO:0000256" key="4">
    <source>
        <dbReference type="ARBA" id="ARBA00022692"/>
    </source>
</evidence>
<evidence type="ECO:0000256" key="8">
    <source>
        <dbReference type="SAM" id="MobiDB-lite"/>
    </source>
</evidence>
<feature type="transmembrane region" description="Helical" evidence="7">
    <location>
        <begin position="207"/>
        <end position="232"/>
    </location>
</feature>
<keyword evidence="4 7" id="KW-0812">Transmembrane</keyword>
<proteinExistence type="inferred from homology"/>
<accession>A0ABT7SGF4</accession>
<gene>
    <name evidence="10" type="ORF">QRT04_09960</name>
</gene>